<comment type="caution">
    <text evidence="1">The sequence shown here is derived from an EMBL/GenBank/DDBJ whole genome shotgun (WGS) entry which is preliminary data.</text>
</comment>
<dbReference type="Proteomes" id="UP000789396">
    <property type="component" value="Unassembled WGS sequence"/>
</dbReference>
<dbReference type="EMBL" id="CAJVPZ010049012">
    <property type="protein sequence ID" value="CAG8775151.1"/>
    <property type="molecule type" value="Genomic_DNA"/>
</dbReference>
<organism evidence="1 2">
    <name type="scientific">Racocetra fulgida</name>
    <dbReference type="NCBI Taxonomy" id="60492"/>
    <lineage>
        <taxon>Eukaryota</taxon>
        <taxon>Fungi</taxon>
        <taxon>Fungi incertae sedis</taxon>
        <taxon>Mucoromycota</taxon>
        <taxon>Glomeromycotina</taxon>
        <taxon>Glomeromycetes</taxon>
        <taxon>Diversisporales</taxon>
        <taxon>Gigasporaceae</taxon>
        <taxon>Racocetra</taxon>
    </lineage>
</organism>
<sequence>MNFKRLFTLNNTVLNIDLENNSGITFDSLDADNNSNDNNKALDKDFNDVFDRNLSDNETLMMAIYYAYAIKHGFTTRLDRTERILGFLTRAEFVCRHVGAPSNKGTGLQTTKSVAM</sequence>
<keyword evidence="2" id="KW-1185">Reference proteome</keyword>
<evidence type="ECO:0000313" key="2">
    <source>
        <dbReference type="Proteomes" id="UP000789396"/>
    </source>
</evidence>
<accession>A0A9N9JE35</accession>
<dbReference type="AlphaFoldDB" id="A0A9N9JE35"/>
<name>A0A9N9JE35_9GLOM</name>
<protein>
    <submittedName>
        <fullName evidence="1">9608_t:CDS:1</fullName>
    </submittedName>
</protein>
<evidence type="ECO:0000313" key="1">
    <source>
        <dbReference type="EMBL" id="CAG8775151.1"/>
    </source>
</evidence>
<feature type="non-terminal residue" evidence="1">
    <location>
        <position position="116"/>
    </location>
</feature>
<reference evidence="1" key="1">
    <citation type="submission" date="2021-06" db="EMBL/GenBank/DDBJ databases">
        <authorList>
            <person name="Kallberg Y."/>
            <person name="Tangrot J."/>
            <person name="Rosling A."/>
        </authorList>
    </citation>
    <scope>NUCLEOTIDE SEQUENCE</scope>
    <source>
        <strain evidence="1">IN212</strain>
    </source>
</reference>
<proteinExistence type="predicted"/>
<dbReference type="OrthoDB" id="10499335at2759"/>
<gene>
    <name evidence="1" type="ORF">RFULGI_LOCUS15375</name>
</gene>